<keyword evidence="2" id="KW-0645">Protease</keyword>
<dbReference type="SUPFAM" id="SSF63411">
    <property type="entry name" value="LuxS/MPP-like metallohydrolase"/>
    <property type="match status" value="1"/>
</dbReference>
<keyword evidence="9" id="KW-1185">Reference proteome</keyword>
<evidence type="ECO:0000256" key="4">
    <source>
        <dbReference type="ARBA" id="ARBA00022801"/>
    </source>
</evidence>
<dbReference type="PANTHER" id="PTHR43690:SF18">
    <property type="entry name" value="INSULIN-DEGRADING ENZYME-RELATED"/>
    <property type="match status" value="1"/>
</dbReference>
<dbReference type="GO" id="GO:0005829">
    <property type="term" value="C:cytosol"/>
    <property type="evidence" value="ECO:0007669"/>
    <property type="project" value="TreeGrafter"/>
</dbReference>
<keyword evidence="5" id="KW-0862">Zinc</keyword>
<evidence type="ECO:0000256" key="2">
    <source>
        <dbReference type="ARBA" id="ARBA00022670"/>
    </source>
</evidence>
<sequence length="164" mass="18726">MSDPDDLPGLAHFREHMLFLGTVKYPHENGYTNYLSQSGGSSNASTYPLMTKYHFLVAPDKLEGALDRFTQFFIAPLFTPSATERESNAVNSEHEKNLSNNVWRIKQIQRHLAKCGHAYKKFGSGNKITLYDIPKSKNIDVRKELLSFHKKWYSANIMSLIDLS</sequence>
<dbReference type="InterPro" id="IPR011765">
    <property type="entry name" value="Pept_M16_N"/>
</dbReference>
<dbReference type="EnsemblMetazoa" id="GPAI023595-RA">
    <property type="protein sequence ID" value="GPAI023595-PA"/>
    <property type="gene ID" value="GPAI023595"/>
</dbReference>
<dbReference type="Pfam" id="PF00675">
    <property type="entry name" value="Peptidase_M16"/>
    <property type="match status" value="1"/>
</dbReference>
<protein>
    <recommendedName>
        <fullName evidence="7">Peptidase M16 N-terminal domain-containing protein</fullName>
    </recommendedName>
</protein>
<evidence type="ECO:0000256" key="3">
    <source>
        <dbReference type="ARBA" id="ARBA00022723"/>
    </source>
</evidence>
<keyword evidence="6" id="KW-0482">Metalloprotease</keyword>
<evidence type="ECO:0000256" key="5">
    <source>
        <dbReference type="ARBA" id="ARBA00022833"/>
    </source>
</evidence>
<dbReference type="PANTHER" id="PTHR43690">
    <property type="entry name" value="NARDILYSIN"/>
    <property type="match status" value="1"/>
</dbReference>
<proteinExistence type="inferred from homology"/>
<dbReference type="VEuPathDB" id="VectorBase:GPAI023595"/>
<dbReference type="AlphaFoldDB" id="A0A1A9ZSH2"/>
<dbReference type="GO" id="GO:0004222">
    <property type="term" value="F:metalloendopeptidase activity"/>
    <property type="evidence" value="ECO:0007669"/>
    <property type="project" value="TreeGrafter"/>
</dbReference>
<evidence type="ECO:0000256" key="6">
    <source>
        <dbReference type="ARBA" id="ARBA00023049"/>
    </source>
</evidence>
<dbReference type="STRING" id="7398.A0A1A9ZSH2"/>
<evidence type="ECO:0000313" key="8">
    <source>
        <dbReference type="EnsemblMetazoa" id="GPAI023595-PA"/>
    </source>
</evidence>
<evidence type="ECO:0000313" key="9">
    <source>
        <dbReference type="Proteomes" id="UP000092445"/>
    </source>
</evidence>
<keyword evidence="4" id="KW-0378">Hydrolase</keyword>
<accession>A0A1A9ZSH2</accession>
<dbReference type="Proteomes" id="UP000092445">
    <property type="component" value="Unassembled WGS sequence"/>
</dbReference>
<dbReference type="InterPro" id="IPR050626">
    <property type="entry name" value="Peptidase_M16"/>
</dbReference>
<reference evidence="9" key="1">
    <citation type="submission" date="2014-03" db="EMBL/GenBank/DDBJ databases">
        <authorList>
            <person name="Aksoy S."/>
            <person name="Warren W."/>
            <person name="Wilson R.K."/>
        </authorList>
    </citation>
    <scope>NUCLEOTIDE SEQUENCE [LARGE SCALE GENOMIC DNA]</scope>
    <source>
        <strain evidence="9">IAEA</strain>
    </source>
</reference>
<keyword evidence="3" id="KW-0479">Metal-binding</keyword>
<evidence type="ECO:0000256" key="1">
    <source>
        <dbReference type="ARBA" id="ARBA00007261"/>
    </source>
</evidence>
<dbReference type="GO" id="GO:0005739">
    <property type="term" value="C:mitochondrion"/>
    <property type="evidence" value="ECO:0007669"/>
    <property type="project" value="TreeGrafter"/>
</dbReference>
<dbReference type="Gene3D" id="3.30.830.10">
    <property type="entry name" value="Metalloenzyme, LuxS/M16 peptidase-like"/>
    <property type="match status" value="1"/>
</dbReference>
<dbReference type="GO" id="GO:0043171">
    <property type="term" value="P:peptide catabolic process"/>
    <property type="evidence" value="ECO:0007669"/>
    <property type="project" value="TreeGrafter"/>
</dbReference>
<dbReference type="GO" id="GO:0051603">
    <property type="term" value="P:proteolysis involved in protein catabolic process"/>
    <property type="evidence" value="ECO:0007669"/>
    <property type="project" value="TreeGrafter"/>
</dbReference>
<dbReference type="GO" id="GO:0046872">
    <property type="term" value="F:metal ion binding"/>
    <property type="evidence" value="ECO:0007669"/>
    <property type="project" value="UniProtKB-KW"/>
</dbReference>
<feature type="domain" description="Peptidase M16 N-terminal" evidence="7">
    <location>
        <begin position="1"/>
        <end position="114"/>
    </location>
</feature>
<comment type="similarity">
    <text evidence="1">Belongs to the peptidase M16 family.</text>
</comment>
<evidence type="ECO:0000259" key="7">
    <source>
        <dbReference type="Pfam" id="PF00675"/>
    </source>
</evidence>
<name>A0A1A9ZSH2_GLOPL</name>
<reference evidence="8" key="2">
    <citation type="submission" date="2020-05" db="UniProtKB">
        <authorList>
            <consortium name="EnsemblMetazoa"/>
        </authorList>
    </citation>
    <scope>IDENTIFICATION</scope>
    <source>
        <strain evidence="8">IAEA</strain>
    </source>
</reference>
<dbReference type="InterPro" id="IPR011249">
    <property type="entry name" value="Metalloenz_LuxS/M16"/>
</dbReference>
<organism evidence="8 9">
    <name type="scientific">Glossina pallidipes</name>
    <name type="common">Tsetse fly</name>
    <dbReference type="NCBI Taxonomy" id="7398"/>
    <lineage>
        <taxon>Eukaryota</taxon>
        <taxon>Metazoa</taxon>
        <taxon>Ecdysozoa</taxon>
        <taxon>Arthropoda</taxon>
        <taxon>Hexapoda</taxon>
        <taxon>Insecta</taxon>
        <taxon>Pterygota</taxon>
        <taxon>Neoptera</taxon>
        <taxon>Endopterygota</taxon>
        <taxon>Diptera</taxon>
        <taxon>Brachycera</taxon>
        <taxon>Muscomorpha</taxon>
        <taxon>Hippoboscoidea</taxon>
        <taxon>Glossinidae</taxon>
        <taxon>Glossina</taxon>
    </lineage>
</organism>